<dbReference type="EMBL" id="HBEY01052440">
    <property type="protein sequence ID" value="CAD8621839.1"/>
    <property type="molecule type" value="Transcribed_RNA"/>
</dbReference>
<evidence type="ECO:0000313" key="4">
    <source>
        <dbReference type="EMBL" id="CAD8621839.1"/>
    </source>
</evidence>
<evidence type="ECO:0000256" key="1">
    <source>
        <dbReference type="ARBA" id="ARBA00022741"/>
    </source>
</evidence>
<sequence>MGSILLVRPRYSATSCSEEDSVSLRRKSVGLFLDSEDSVKVAENLCDSISLIAAKRCKWELAQQTDKPKLPKGDTLTALRNVLKNFRMPDDYDYAESSSTNYVDVRPNAECTGKFAQIRKNLDTVYHGHYWPLRQALQDAMIETVISPGRPQVHPWLIFTAGAMGAGKSHTMTWMWGKGIFPLHQIVHIDFDVFKLALPEWEGYVKRDPLQAGAHTRRESGYLVEIATEAAMKQRKHVWIDGSLRDGEWYQRYFEQLRNKYPEYQIAVINVTASKDVIFERVKRRADETGRDVPTAEVLDSIERVPKTVAQLAGSLEFLAIIDNSAEDGVPRLKKYCDVDMCYLNEECWDQIQRRFKSKSRKLSSSSSTLVRAEISNSTWRGEVSAQVEPNGIHLVGTAEHVDDRGEAAAKHGGAHLDGEVKLVHSRLKQFRPLSWGSTLKRWWQEKARAPLRNGA</sequence>
<proteinExistence type="predicted"/>
<dbReference type="AlphaFoldDB" id="A0A7S0QBV8"/>
<dbReference type="Gene3D" id="3.40.50.300">
    <property type="entry name" value="P-loop containing nucleotide triphosphate hydrolases"/>
    <property type="match status" value="1"/>
</dbReference>
<keyword evidence="1" id="KW-0547">Nucleotide-binding</keyword>
<organism evidence="4">
    <name type="scientific">Coccolithus braarudii</name>
    <dbReference type="NCBI Taxonomy" id="221442"/>
    <lineage>
        <taxon>Eukaryota</taxon>
        <taxon>Haptista</taxon>
        <taxon>Haptophyta</taxon>
        <taxon>Prymnesiophyceae</taxon>
        <taxon>Coccolithales</taxon>
        <taxon>Coccolithaceae</taxon>
        <taxon>Coccolithus</taxon>
    </lineage>
</organism>
<dbReference type="GO" id="GO:0016301">
    <property type="term" value="F:kinase activity"/>
    <property type="evidence" value="ECO:0007669"/>
    <property type="project" value="InterPro"/>
</dbReference>
<dbReference type="Pfam" id="PF06414">
    <property type="entry name" value="Zeta_toxin"/>
    <property type="match status" value="1"/>
</dbReference>
<dbReference type="GO" id="GO:0005524">
    <property type="term" value="F:ATP binding"/>
    <property type="evidence" value="ECO:0007669"/>
    <property type="project" value="UniProtKB-KW"/>
</dbReference>
<dbReference type="InterPro" id="IPR027417">
    <property type="entry name" value="P-loop_NTPase"/>
</dbReference>
<accession>A0A7S0QBV8</accession>
<name>A0A7S0QBV8_9EUKA</name>
<evidence type="ECO:0000259" key="3">
    <source>
        <dbReference type="Pfam" id="PF06414"/>
    </source>
</evidence>
<keyword evidence="2" id="KW-0067">ATP-binding</keyword>
<protein>
    <recommendedName>
        <fullName evidence="3">Zeta toxin domain-containing protein</fullName>
    </recommendedName>
</protein>
<gene>
    <name evidence="4" type="ORF">CPEL01642_LOCUS25222</name>
</gene>
<feature type="domain" description="Zeta toxin" evidence="3">
    <location>
        <begin position="151"/>
        <end position="316"/>
    </location>
</feature>
<reference evidence="4" key="1">
    <citation type="submission" date="2021-01" db="EMBL/GenBank/DDBJ databases">
        <authorList>
            <person name="Corre E."/>
            <person name="Pelletier E."/>
            <person name="Niang G."/>
            <person name="Scheremetjew M."/>
            <person name="Finn R."/>
            <person name="Kale V."/>
            <person name="Holt S."/>
            <person name="Cochrane G."/>
            <person name="Meng A."/>
            <person name="Brown T."/>
            <person name="Cohen L."/>
        </authorList>
    </citation>
    <scope>NUCLEOTIDE SEQUENCE</scope>
    <source>
        <strain evidence="4">PLY182g</strain>
    </source>
</reference>
<dbReference type="SUPFAM" id="SSF52540">
    <property type="entry name" value="P-loop containing nucleoside triphosphate hydrolases"/>
    <property type="match status" value="1"/>
</dbReference>
<evidence type="ECO:0000256" key="2">
    <source>
        <dbReference type="ARBA" id="ARBA00022840"/>
    </source>
</evidence>
<dbReference type="InterPro" id="IPR010488">
    <property type="entry name" value="Zeta_toxin_domain"/>
</dbReference>